<name>A0A4U1C9E0_9SPHI</name>
<dbReference type="OrthoDB" id="795045at2"/>
<comment type="caution">
    <text evidence="1">The sequence shown here is derived from an EMBL/GenBank/DDBJ whole genome shotgun (WGS) entry which is preliminary data.</text>
</comment>
<proteinExistence type="predicted"/>
<dbReference type="Pfam" id="PF26622">
    <property type="entry name" value="DUF8199"/>
    <property type="match status" value="1"/>
</dbReference>
<dbReference type="Proteomes" id="UP000310477">
    <property type="component" value="Unassembled WGS sequence"/>
</dbReference>
<gene>
    <name evidence="1" type="ORF">FA045_00350</name>
</gene>
<dbReference type="RefSeq" id="WP_136873279.1">
    <property type="nucleotide sequence ID" value="NZ_SWBO01000001.1"/>
</dbReference>
<evidence type="ECO:0000313" key="1">
    <source>
        <dbReference type="EMBL" id="TKC03053.1"/>
    </source>
</evidence>
<reference evidence="1 2" key="1">
    <citation type="submission" date="2019-04" db="EMBL/GenBank/DDBJ databases">
        <title>Pedobacter sp. AR-2-6 sp. nov., isolated from Arctic soil.</title>
        <authorList>
            <person name="Dahal R.H."/>
            <person name="Kim D.-U."/>
        </authorList>
    </citation>
    <scope>NUCLEOTIDE SEQUENCE [LARGE SCALE GENOMIC DNA]</scope>
    <source>
        <strain evidence="1 2">AR-2-6</strain>
    </source>
</reference>
<organism evidence="1 2">
    <name type="scientific">Pedobacter cryotolerans</name>
    <dbReference type="NCBI Taxonomy" id="2571270"/>
    <lineage>
        <taxon>Bacteria</taxon>
        <taxon>Pseudomonadati</taxon>
        <taxon>Bacteroidota</taxon>
        <taxon>Sphingobacteriia</taxon>
        <taxon>Sphingobacteriales</taxon>
        <taxon>Sphingobacteriaceae</taxon>
        <taxon>Pedobacter</taxon>
    </lineage>
</organism>
<keyword evidence="2" id="KW-1185">Reference proteome</keyword>
<dbReference type="InterPro" id="IPR058060">
    <property type="entry name" value="HYC_CC_PP"/>
</dbReference>
<dbReference type="AlphaFoldDB" id="A0A4U1C9E0"/>
<dbReference type="NCBIfam" id="NF047658">
    <property type="entry name" value="HYC_CC_PP"/>
    <property type="match status" value="1"/>
</dbReference>
<dbReference type="InterPro" id="IPR058512">
    <property type="entry name" value="DUF8199"/>
</dbReference>
<sequence length="133" mass="14804">MKLKQNLALALCTFYALSVIGIALSMHFCSGKLADVAFYANETSCKFCKTEPIDKKDDGCCKNTKVDVKVKDSHQIQAAIKLPKLFSFESFLPSHIVSFLKPFFPKYFGGSVNKAPPRTSTISLQILNCVFRN</sequence>
<accession>A0A4U1C9E0</accession>
<evidence type="ECO:0000313" key="2">
    <source>
        <dbReference type="Proteomes" id="UP000310477"/>
    </source>
</evidence>
<protein>
    <submittedName>
        <fullName evidence="1">Uncharacterized protein</fullName>
    </submittedName>
</protein>
<dbReference type="EMBL" id="SWBO01000001">
    <property type="protein sequence ID" value="TKC03053.1"/>
    <property type="molecule type" value="Genomic_DNA"/>
</dbReference>